<sequence>NITWDGRRMDSLVVWITSRAADRHILFHDRSSSTLTKLIPSDKPSGKNKKEVSTAIAKHIFKDDPDHSSAYEADPARYVTSIINRLGTLKSKYCKQRVRFKSTGSGVLPQADGEMDAPAQNLLGMLYLDAIWNGIPSFDSELVSSKPGVNHTESLLKIVK</sequence>
<dbReference type="EMBL" id="WHUW01000007">
    <property type="protein sequence ID" value="KAF8443715.1"/>
    <property type="molecule type" value="Genomic_DNA"/>
</dbReference>
<dbReference type="Proteomes" id="UP001194468">
    <property type="component" value="Unassembled WGS sequence"/>
</dbReference>
<proteinExistence type="predicted"/>
<organism evidence="1 2">
    <name type="scientific">Boletus edulis BED1</name>
    <dbReference type="NCBI Taxonomy" id="1328754"/>
    <lineage>
        <taxon>Eukaryota</taxon>
        <taxon>Fungi</taxon>
        <taxon>Dikarya</taxon>
        <taxon>Basidiomycota</taxon>
        <taxon>Agaricomycotina</taxon>
        <taxon>Agaricomycetes</taxon>
        <taxon>Agaricomycetidae</taxon>
        <taxon>Boletales</taxon>
        <taxon>Boletineae</taxon>
        <taxon>Boletaceae</taxon>
        <taxon>Boletoideae</taxon>
        <taxon>Boletus</taxon>
    </lineage>
</organism>
<evidence type="ECO:0000313" key="2">
    <source>
        <dbReference type="Proteomes" id="UP001194468"/>
    </source>
</evidence>
<name>A0AAD4GH42_BOLED</name>
<reference evidence="1" key="2">
    <citation type="journal article" date="2020" name="Nat. Commun.">
        <title>Large-scale genome sequencing of mycorrhizal fungi provides insights into the early evolution of symbiotic traits.</title>
        <authorList>
            <person name="Miyauchi S."/>
            <person name="Kiss E."/>
            <person name="Kuo A."/>
            <person name="Drula E."/>
            <person name="Kohler A."/>
            <person name="Sanchez-Garcia M."/>
            <person name="Morin E."/>
            <person name="Andreopoulos B."/>
            <person name="Barry K.W."/>
            <person name="Bonito G."/>
            <person name="Buee M."/>
            <person name="Carver A."/>
            <person name="Chen C."/>
            <person name="Cichocki N."/>
            <person name="Clum A."/>
            <person name="Culley D."/>
            <person name="Crous P.W."/>
            <person name="Fauchery L."/>
            <person name="Girlanda M."/>
            <person name="Hayes R.D."/>
            <person name="Keri Z."/>
            <person name="LaButti K."/>
            <person name="Lipzen A."/>
            <person name="Lombard V."/>
            <person name="Magnuson J."/>
            <person name="Maillard F."/>
            <person name="Murat C."/>
            <person name="Nolan M."/>
            <person name="Ohm R.A."/>
            <person name="Pangilinan J."/>
            <person name="Pereira M.F."/>
            <person name="Perotto S."/>
            <person name="Peter M."/>
            <person name="Pfister S."/>
            <person name="Riley R."/>
            <person name="Sitrit Y."/>
            <person name="Stielow J.B."/>
            <person name="Szollosi G."/>
            <person name="Zifcakova L."/>
            <person name="Stursova M."/>
            <person name="Spatafora J.W."/>
            <person name="Tedersoo L."/>
            <person name="Vaario L.M."/>
            <person name="Yamada A."/>
            <person name="Yan M."/>
            <person name="Wang P."/>
            <person name="Xu J."/>
            <person name="Bruns T."/>
            <person name="Baldrian P."/>
            <person name="Vilgalys R."/>
            <person name="Dunand C."/>
            <person name="Henrissat B."/>
            <person name="Grigoriev I.V."/>
            <person name="Hibbett D."/>
            <person name="Nagy L.G."/>
            <person name="Martin F.M."/>
        </authorList>
    </citation>
    <scope>NUCLEOTIDE SEQUENCE</scope>
    <source>
        <strain evidence="1">BED1</strain>
    </source>
</reference>
<accession>A0AAD4GH42</accession>
<keyword evidence="2" id="KW-1185">Reference proteome</keyword>
<reference evidence="1" key="1">
    <citation type="submission" date="2019-10" db="EMBL/GenBank/DDBJ databases">
        <authorList>
            <consortium name="DOE Joint Genome Institute"/>
            <person name="Kuo A."/>
            <person name="Miyauchi S."/>
            <person name="Kiss E."/>
            <person name="Drula E."/>
            <person name="Kohler A."/>
            <person name="Sanchez-Garcia M."/>
            <person name="Andreopoulos B."/>
            <person name="Barry K.W."/>
            <person name="Bonito G."/>
            <person name="Buee M."/>
            <person name="Carver A."/>
            <person name="Chen C."/>
            <person name="Cichocki N."/>
            <person name="Clum A."/>
            <person name="Culley D."/>
            <person name="Crous P.W."/>
            <person name="Fauchery L."/>
            <person name="Girlanda M."/>
            <person name="Hayes R."/>
            <person name="Keri Z."/>
            <person name="LaButti K."/>
            <person name="Lipzen A."/>
            <person name="Lombard V."/>
            <person name="Magnuson J."/>
            <person name="Maillard F."/>
            <person name="Morin E."/>
            <person name="Murat C."/>
            <person name="Nolan M."/>
            <person name="Ohm R."/>
            <person name="Pangilinan J."/>
            <person name="Pereira M."/>
            <person name="Perotto S."/>
            <person name="Peter M."/>
            <person name="Riley R."/>
            <person name="Sitrit Y."/>
            <person name="Stielow B."/>
            <person name="Szollosi G."/>
            <person name="Zifcakova L."/>
            <person name="Stursova M."/>
            <person name="Spatafora J.W."/>
            <person name="Tedersoo L."/>
            <person name="Vaario L.-M."/>
            <person name="Yamada A."/>
            <person name="Yan M."/>
            <person name="Wang P."/>
            <person name="Xu J."/>
            <person name="Bruns T."/>
            <person name="Baldrian P."/>
            <person name="Vilgalys R."/>
            <person name="Henrissat B."/>
            <person name="Grigoriev I.V."/>
            <person name="Hibbett D."/>
            <person name="Nagy L.G."/>
            <person name="Martin F.M."/>
        </authorList>
    </citation>
    <scope>NUCLEOTIDE SEQUENCE</scope>
    <source>
        <strain evidence="1">BED1</strain>
    </source>
</reference>
<dbReference type="AlphaFoldDB" id="A0AAD4GH42"/>
<gene>
    <name evidence="1" type="ORF">L210DRAFT_793454</name>
</gene>
<evidence type="ECO:0000313" key="1">
    <source>
        <dbReference type="EMBL" id="KAF8443715.1"/>
    </source>
</evidence>
<feature type="non-terminal residue" evidence="1">
    <location>
        <position position="1"/>
    </location>
</feature>
<comment type="caution">
    <text evidence="1">The sequence shown here is derived from an EMBL/GenBank/DDBJ whole genome shotgun (WGS) entry which is preliminary data.</text>
</comment>
<protein>
    <submittedName>
        <fullName evidence="1">Uncharacterized protein</fullName>
    </submittedName>
</protein>
<feature type="non-terminal residue" evidence="1">
    <location>
        <position position="160"/>
    </location>
</feature>